<evidence type="ECO:0000256" key="1">
    <source>
        <dbReference type="ARBA" id="ARBA00008842"/>
    </source>
</evidence>
<dbReference type="PANTHER" id="PTHR10972">
    <property type="entry name" value="OXYSTEROL-BINDING PROTEIN-RELATED"/>
    <property type="match status" value="1"/>
</dbReference>
<dbReference type="OrthoDB" id="14833at2759"/>
<dbReference type="Pfam" id="PF01237">
    <property type="entry name" value="Oxysterol_BP"/>
    <property type="match status" value="1"/>
</dbReference>
<dbReference type="GO" id="GO:0032934">
    <property type="term" value="F:sterol binding"/>
    <property type="evidence" value="ECO:0007669"/>
    <property type="project" value="TreeGrafter"/>
</dbReference>
<accession>A0A5J4Z1D2</accession>
<dbReference type="InterPro" id="IPR037239">
    <property type="entry name" value="OSBP_sf"/>
</dbReference>
<dbReference type="EMBL" id="VRMN01000002">
    <property type="protein sequence ID" value="KAA8496487.1"/>
    <property type="molecule type" value="Genomic_DNA"/>
</dbReference>
<proteinExistence type="inferred from homology"/>
<keyword evidence="4" id="KW-1185">Reference proteome</keyword>
<sequence length="523" mass="57192">MIHMRRLLQGLCGVGAVSAAWTCYGRSQYPAFGVANADDARACADGGAPLAAASAAEPVAKATAVNEVAIPSVSVSNSSPSVVVPVSSEHEQTQTAGINTNALRSILQRHQEQRGKENEASPLTFTDSILYSPSSYPVLAGRVADIHKEIEQLSTLSSSSGESLISSVALQAAKHVKSGRQVGHFALPITMQQPVSALEKTSRAMCCGDLVEEMSDEAVPQKRFLVVLKFVFSGLPQEPFGKKPLNPVLGEVFRAAFRHKNSDSTTFLIAEQVACDPPQTALHLENPSKQFKMTSLAIPEAQLWGNSLYIHMRGSIRLQLSRWNENYAITRPTLVTTGILGLGAPGVYWTGSTSILCPESGMRAALEYGPRSSWNLFGHADSRTSVRGRVFAHDDVSGKECAIYEIFGEWDKRIYIRDLTTNKESLFLDLKDELVRTGGLTMWIPSETDMEPHNSLALWKEVKECIQKGDLTAAQKFKERIESMQREIVRVVSATERIWQPAFFQVIPGLGSREAKYLGSVQP</sequence>
<dbReference type="Gene3D" id="3.30.70.3490">
    <property type="match status" value="1"/>
</dbReference>
<keyword evidence="2" id="KW-0732">Signal</keyword>
<gene>
    <name evidence="3" type="ORF">FVE85_0216</name>
</gene>
<dbReference type="GO" id="GO:0005829">
    <property type="term" value="C:cytosol"/>
    <property type="evidence" value="ECO:0007669"/>
    <property type="project" value="TreeGrafter"/>
</dbReference>
<feature type="signal peptide" evidence="2">
    <location>
        <begin position="1"/>
        <end position="19"/>
    </location>
</feature>
<name>A0A5J4Z1D2_PORPP</name>
<evidence type="ECO:0000256" key="2">
    <source>
        <dbReference type="SAM" id="SignalP"/>
    </source>
</evidence>
<dbReference type="OMA" id="RYDYPNG"/>
<comment type="caution">
    <text evidence="3">The sequence shown here is derived from an EMBL/GenBank/DDBJ whole genome shotgun (WGS) entry which is preliminary data.</text>
</comment>
<evidence type="ECO:0000313" key="3">
    <source>
        <dbReference type="EMBL" id="KAA8496487.1"/>
    </source>
</evidence>
<dbReference type="Gene3D" id="2.40.160.120">
    <property type="match status" value="1"/>
</dbReference>
<reference evidence="4" key="1">
    <citation type="journal article" date="2019" name="Nat. Commun.">
        <title>Expansion of phycobilisome linker gene families in mesophilic red algae.</title>
        <authorList>
            <person name="Lee J."/>
            <person name="Kim D."/>
            <person name="Bhattacharya D."/>
            <person name="Yoon H.S."/>
        </authorList>
    </citation>
    <scope>NUCLEOTIDE SEQUENCE [LARGE SCALE GENOMIC DNA]</scope>
    <source>
        <strain evidence="4">CCMP 1328</strain>
    </source>
</reference>
<organism evidence="3 4">
    <name type="scientific">Porphyridium purpureum</name>
    <name type="common">Red alga</name>
    <name type="synonym">Porphyridium cruentum</name>
    <dbReference type="NCBI Taxonomy" id="35688"/>
    <lineage>
        <taxon>Eukaryota</taxon>
        <taxon>Rhodophyta</taxon>
        <taxon>Bangiophyceae</taxon>
        <taxon>Porphyridiales</taxon>
        <taxon>Porphyridiaceae</taxon>
        <taxon>Porphyridium</taxon>
    </lineage>
</organism>
<dbReference type="GO" id="GO:0016020">
    <property type="term" value="C:membrane"/>
    <property type="evidence" value="ECO:0007669"/>
    <property type="project" value="TreeGrafter"/>
</dbReference>
<feature type="chain" id="PRO_5023927528" evidence="2">
    <location>
        <begin position="20"/>
        <end position="523"/>
    </location>
</feature>
<dbReference type="SUPFAM" id="SSF144000">
    <property type="entry name" value="Oxysterol-binding protein-like"/>
    <property type="match status" value="1"/>
</dbReference>
<evidence type="ECO:0000313" key="4">
    <source>
        <dbReference type="Proteomes" id="UP000324585"/>
    </source>
</evidence>
<dbReference type="InterPro" id="IPR000648">
    <property type="entry name" value="Oxysterol-bd"/>
</dbReference>
<dbReference type="Proteomes" id="UP000324585">
    <property type="component" value="Unassembled WGS sequence"/>
</dbReference>
<dbReference type="AlphaFoldDB" id="A0A5J4Z1D2"/>
<dbReference type="PANTHER" id="PTHR10972:SF102">
    <property type="entry name" value="OXYSTEROL-BINDING PROTEIN"/>
    <property type="match status" value="1"/>
</dbReference>
<comment type="similarity">
    <text evidence="1">Belongs to the OSBP family.</text>
</comment>
<protein>
    <submittedName>
        <fullName evidence="3">Oxysterol-binding protein-related protein 5</fullName>
    </submittedName>
</protein>